<evidence type="ECO:0000256" key="9">
    <source>
        <dbReference type="ARBA" id="ARBA00023136"/>
    </source>
</evidence>
<evidence type="ECO:0008006" key="12">
    <source>
        <dbReference type="Google" id="ProtNLM"/>
    </source>
</evidence>
<protein>
    <recommendedName>
        <fullName evidence="12">Nucleotide-diphospho-sugar transferase domain-containing protein</fullName>
    </recommendedName>
</protein>
<dbReference type="SUPFAM" id="SSF53448">
    <property type="entry name" value="Nucleotide-diphospho-sugar transferases"/>
    <property type="match status" value="1"/>
</dbReference>
<dbReference type="GO" id="GO:0000026">
    <property type="term" value="F:alpha-1,2-mannosyltransferase activity"/>
    <property type="evidence" value="ECO:0007669"/>
    <property type="project" value="TreeGrafter"/>
</dbReference>
<comment type="similarity">
    <text evidence="3">Belongs to the MNN1/MNT family.</text>
</comment>
<evidence type="ECO:0000256" key="4">
    <source>
        <dbReference type="ARBA" id="ARBA00022679"/>
    </source>
</evidence>
<dbReference type="PANTHER" id="PTHR31646:SF1">
    <property type="entry name" value="ALPHA-1,2-MANNOSYLTRANSFERASE MNN2"/>
    <property type="match status" value="1"/>
</dbReference>
<sequence>MSAISVWWNSFAQVRIRRKLKTLRSSARFDRFKVIKKHQHDPKLLRSSLALVLLVGLVYTIASLNARRLWYNRIAQYASTVPVDYPYGTIYRTPKDMECLAWKSESGLKPCAHVVKSSETGYCIVKDLISNSVFKLMSTSPGTFGQRPPFSCQDRFLDFVNFRVGAQMHIQKLEREPDPVLEHEGRKPSRGIVMSVNDENFPSMFAVVRRLRDEGCELPVELWHLADELGTVGSALDELVDNYNVLLMKVEDPKISGFLVKVYAVQMSSFDQLLFLDSDNFPLKDPTYLFDTPEFQETGAIFWPDFWHPSFSIFDTGPGGLAWELFGVKCDNEMEQESGQLLVDRKRHAKALSLTAWYGHNNSIVQKLRAVWGDKDLFRLAFKRLSVEYHMIQTLPGLAGRNLAKKKTDHEKGSNFCGQTMVQHDPRGEVIFLHRNTAKLDSVSGKAMTWETIQRYGGGNVADYTGLMDQFRMGDTCWYFPNMDDPEMNPKYEEVTFGHIEAIAISQVTALEKRIRKESRARKSHNPLTKSMLKVFHGWT</sequence>
<evidence type="ECO:0000256" key="1">
    <source>
        <dbReference type="ARBA" id="ARBA00004394"/>
    </source>
</evidence>
<name>A0A7S3A226_9RHOD</name>
<dbReference type="Gene3D" id="3.90.550.10">
    <property type="entry name" value="Spore Coat Polysaccharide Biosynthesis Protein SpsA, Chain A"/>
    <property type="match status" value="1"/>
</dbReference>
<evidence type="ECO:0000256" key="10">
    <source>
        <dbReference type="ARBA" id="ARBA00037847"/>
    </source>
</evidence>
<keyword evidence="6" id="KW-0735">Signal-anchor</keyword>
<dbReference type="AlphaFoldDB" id="A0A7S3A226"/>
<reference evidence="11" key="1">
    <citation type="submission" date="2021-01" db="EMBL/GenBank/DDBJ databases">
        <authorList>
            <person name="Corre E."/>
            <person name="Pelletier E."/>
            <person name="Niang G."/>
            <person name="Scheremetjew M."/>
            <person name="Finn R."/>
            <person name="Kale V."/>
            <person name="Holt S."/>
            <person name="Cochrane G."/>
            <person name="Meng A."/>
            <person name="Brown T."/>
            <person name="Cohen L."/>
        </authorList>
    </citation>
    <scope>NUCLEOTIDE SEQUENCE</scope>
    <source>
        <strain evidence="11">CCMP 769</strain>
    </source>
</reference>
<dbReference type="Pfam" id="PF11051">
    <property type="entry name" value="Mannosyl_trans3"/>
    <property type="match status" value="2"/>
</dbReference>
<keyword evidence="8" id="KW-0333">Golgi apparatus</keyword>
<organism evidence="11">
    <name type="scientific">Rhodosorus marinus</name>
    <dbReference type="NCBI Taxonomy" id="101924"/>
    <lineage>
        <taxon>Eukaryota</taxon>
        <taxon>Rhodophyta</taxon>
        <taxon>Stylonematophyceae</taxon>
        <taxon>Stylonematales</taxon>
        <taxon>Stylonemataceae</taxon>
        <taxon>Rhodosorus</taxon>
    </lineage>
</organism>
<dbReference type="GO" id="GO:0000139">
    <property type="term" value="C:Golgi membrane"/>
    <property type="evidence" value="ECO:0007669"/>
    <property type="project" value="UniProtKB-SubCell"/>
</dbReference>
<gene>
    <name evidence="11" type="ORF">RMAR00112_LOCUS27254</name>
</gene>
<evidence type="ECO:0000256" key="6">
    <source>
        <dbReference type="ARBA" id="ARBA00022968"/>
    </source>
</evidence>
<evidence type="ECO:0000256" key="5">
    <source>
        <dbReference type="ARBA" id="ARBA00022692"/>
    </source>
</evidence>
<proteinExistence type="inferred from homology"/>
<comment type="subcellular location">
    <subcellularLocation>
        <location evidence="10">Endomembrane system</location>
        <topology evidence="10">Single-pass membrane protein</topology>
    </subcellularLocation>
    <subcellularLocation>
        <location evidence="1">Golgi apparatus membrane</location>
    </subcellularLocation>
    <subcellularLocation>
        <location evidence="2">Membrane</location>
        <topology evidence="2">Single-pass type II membrane protein</topology>
    </subcellularLocation>
</comment>
<evidence type="ECO:0000256" key="8">
    <source>
        <dbReference type="ARBA" id="ARBA00023034"/>
    </source>
</evidence>
<dbReference type="GO" id="GO:0046354">
    <property type="term" value="P:mannan biosynthetic process"/>
    <property type="evidence" value="ECO:0007669"/>
    <property type="project" value="TreeGrafter"/>
</dbReference>
<dbReference type="InterPro" id="IPR029044">
    <property type="entry name" value="Nucleotide-diphossugar_trans"/>
</dbReference>
<dbReference type="EMBL" id="HBHW01035481">
    <property type="protein sequence ID" value="CAE0059189.1"/>
    <property type="molecule type" value="Transcribed_RNA"/>
</dbReference>
<accession>A0A7S3A226</accession>
<dbReference type="PANTHER" id="PTHR31646">
    <property type="entry name" value="ALPHA-1,2-MANNOSYLTRANSFERASE MNN2"/>
    <property type="match status" value="1"/>
</dbReference>
<keyword evidence="5" id="KW-0812">Transmembrane</keyword>
<keyword evidence="7" id="KW-1133">Transmembrane helix</keyword>
<dbReference type="InterPro" id="IPR022751">
    <property type="entry name" value="Alpha_mannosyltransferase"/>
</dbReference>
<evidence type="ECO:0000313" key="11">
    <source>
        <dbReference type="EMBL" id="CAE0059189.1"/>
    </source>
</evidence>
<keyword evidence="9" id="KW-0472">Membrane</keyword>
<keyword evidence="4" id="KW-0808">Transferase</keyword>
<evidence type="ECO:0000256" key="3">
    <source>
        <dbReference type="ARBA" id="ARBA00009105"/>
    </source>
</evidence>
<evidence type="ECO:0000256" key="2">
    <source>
        <dbReference type="ARBA" id="ARBA00004606"/>
    </source>
</evidence>
<evidence type="ECO:0000256" key="7">
    <source>
        <dbReference type="ARBA" id="ARBA00022989"/>
    </source>
</evidence>